<evidence type="ECO:0000259" key="6">
    <source>
        <dbReference type="Pfam" id="PF04069"/>
    </source>
</evidence>
<dbReference type="RefSeq" id="WP_179456791.1">
    <property type="nucleotide sequence ID" value="NZ_BAAAPX010000001.1"/>
</dbReference>
<dbReference type="Pfam" id="PF04069">
    <property type="entry name" value="OpuAC"/>
    <property type="match status" value="1"/>
</dbReference>
<dbReference type="GO" id="GO:0043190">
    <property type="term" value="C:ATP-binding cassette (ABC) transporter complex"/>
    <property type="evidence" value="ECO:0007669"/>
    <property type="project" value="InterPro"/>
</dbReference>
<dbReference type="InterPro" id="IPR007210">
    <property type="entry name" value="ABC_Gly_betaine_transp_sub-bd"/>
</dbReference>
<dbReference type="Proteomes" id="UP000589620">
    <property type="component" value="Unassembled WGS sequence"/>
</dbReference>
<keyword evidence="8" id="KW-1185">Reference proteome</keyword>
<keyword evidence="3" id="KW-1003">Cell membrane</keyword>
<evidence type="ECO:0000256" key="1">
    <source>
        <dbReference type="ARBA" id="ARBA00004236"/>
    </source>
</evidence>
<evidence type="ECO:0000313" key="7">
    <source>
        <dbReference type="EMBL" id="NYD74800.1"/>
    </source>
</evidence>
<name>A0A852T2H5_9MICO</name>
<keyword evidence="4" id="KW-0472">Membrane</keyword>
<dbReference type="GO" id="GO:0015871">
    <property type="term" value="P:choline transport"/>
    <property type="evidence" value="ECO:0007669"/>
    <property type="project" value="TreeGrafter"/>
</dbReference>
<dbReference type="PANTHER" id="PTHR47737:SF1">
    <property type="entry name" value="GLYCINE BETAINE_PROLINE BETAINE TRANSPORT SYSTEM PERMEASE PROTEIN PROW"/>
    <property type="match status" value="1"/>
</dbReference>
<dbReference type="SUPFAM" id="SSF53850">
    <property type="entry name" value="Periplasmic binding protein-like II"/>
    <property type="match status" value="1"/>
</dbReference>
<dbReference type="GO" id="GO:0015226">
    <property type="term" value="F:carnitine transmembrane transporter activity"/>
    <property type="evidence" value="ECO:0007669"/>
    <property type="project" value="TreeGrafter"/>
</dbReference>
<evidence type="ECO:0000313" key="8">
    <source>
        <dbReference type="Proteomes" id="UP000589620"/>
    </source>
</evidence>
<evidence type="ECO:0000256" key="5">
    <source>
        <dbReference type="SAM" id="SignalP"/>
    </source>
</evidence>
<dbReference type="PANTHER" id="PTHR47737">
    <property type="entry name" value="GLYCINE BETAINE/PROLINE BETAINE TRANSPORT SYSTEM PERMEASE PROTEIN PROW"/>
    <property type="match status" value="1"/>
</dbReference>
<keyword evidence="2" id="KW-0813">Transport</keyword>
<dbReference type="GO" id="GO:0005275">
    <property type="term" value="F:amine transmembrane transporter activity"/>
    <property type="evidence" value="ECO:0007669"/>
    <property type="project" value="TreeGrafter"/>
</dbReference>
<evidence type="ECO:0000256" key="4">
    <source>
        <dbReference type="ARBA" id="ARBA00023136"/>
    </source>
</evidence>
<feature type="chain" id="PRO_5032801671" evidence="5">
    <location>
        <begin position="29"/>
        <end position="299"/>
    </location>
</feature>
<dbReference type="PROSITE" id="PS51257">
    <property type="entry name" value="PROKAR_LIPOPROTEIN"/>
    <property type="match status" value="1"/>
</dbReference>
<evidence type="ECO:0000256" key="2">
    <source>
        <dbReference type="ARBA" id="ARBA00022448"/>
    </source>
</evidence>
<comment type="caution">
    <text evidence="7">The sequence shown here is derived from an EMBL/GenBank/DDBJ whole genome shotgun (WGS) entry which is preliminary data.</text>
</comment>
<feature type="signal peptide" evidence="5">
    <location>
        <begin position="1"/>
        <end position="28"/>
    </location>
</feature>
<feature type="domain" description="ABC-type glycine betaine transport system substrate-binding" evidence="6">
    <location>
        <begin position="48"/>
        <end position="288"/>
    </location>
</feature>
<proteinExistence type="predicted"/>
<organism evidence="7 8">
    <name type="scientific">Leifsonia soli</name>
    <dbReference type="NCBI Taxonomy" id="582665"/>
    <lineage>
        <taxon>Bacteria</taxon>
        <taxon>Bacillati</taxon>
        <taxon>Actinomycetota</taxon>
        <taxon>Actinomycetes</taxon>
        <taxon>Micrococcales</taxon>
        <taxon>Microbacteriaceae</taxon>
        <taxon>Leifsonia</taxon>
    </lineage>
</organism>
<accession>A0A852T2H5</accession>
<dbReference type="EMBL" id="JACCBJ010000001">
    <property type="protein sequence ID" value="NYD74800.1"/>
    <property type="molecule type" value="Genomic_DNA"/>
</dbReference>
<protein>
    <submittedName>
        <fullName evidence="7">Glycine betaine/proline transport system substrate-binding protein</fullName>
    </submittedName>
</protein>
<dbReference type="CDD" id="cd13639">
    <property type="entry name" value="PBP2_OpuAC_like"/>
    <property type="match status" value="1"/>
</dbReference>
<dbReference type="Gene3D" id="3.40.190.10">
    <property type="entry name" value="Periplasmic binding protein-like II"/>
    <property type="match status" value="1"/>
</dbReference>
<dbReference type="AlphaFoldDB" id="A0A852T2H5"/>
<comment type="subcellular location">
    <subcellularLocation>
        <location evidence="1">Cell membrane</location>
    </subcellularLocation>
</comment>
<evidence type="ECO:0000256" key="3">
    <source>
        <dbReference type="ARBA" id="ARBA00022475"/>
    </source>
</evidence>
<dbReference type="Gene3D" id="3.40.190.100">
    <property type="entry name" value="Glycine betaine-binding periplasmic protein, domain 2"/>
    <property type="match status" value="1"/>
</dbReference>
<dbReference type="GO" id="GO:0031460">
    <property type="term" value="P:glycine betaine transport"/>
    <property type="evidence" value="ECO:0007669"/>
    <property type="project" value="TreeGrafter"/>
</dbReference>
<gene>
    <name evidence="7" type="ORF">BJ963_002319</name>
</gene>
<reference evidence="7 8" key="1">
    <citation type="submission" date="2020-07" db="EMBL/GenBank/DDBJ databases">
        <title>Sequencing the genomes of 1000 actinobacteria strains.</title>
        <authorList>
            <person name="Klenk H.-P."/>
        </authorList>
    </citation>
    <scope>NUCLEOTIDE SEQUENCE [LARGE SCALE GENOMIC DNA]</scope>
    <source>
        <strain evidence="7 8">DSM 23871</strain>
    </source>
</reference>
<keyword evidence="5" id="KW-0732">Signal</keyword>
<sequence>MKKRLITTIAAGAAAALALAGCSAGAEADGAGPGNGDKTDLTINVFSGWAEDVAVSNVWKEVLESKGYDVTLTTTTAGPGFTGLSQGNYDVNFDAWLPSTHKSYWDKYGDKLENLGAWYDKAPLTLAVNKDAPIDSIDQLAANADAFGNKIIGIEPGAGETAIVKDSVIPQYGLTKMDFVTSSTAAMLAELKKDISNGDNVVVTLWKPHWAYNEFPLKDLKDPKGALGEPDSINTIVRKGFTDDYPALAKWFGSFSFPDDKLFDLENKMFNSGADESEYPRIVKDWLADNKDFADSLTK</sequence>